<feature type="compositionally biased region" description="Polar residues" evidence="1">
    <location>
        <begin position="274"/>
        <end position="289"/>
    </location>
</feature>
<dbReference type="AlphaFoldDB" id="A0A8A1M6N2"/>
<evidence type="ECO:0000259" key="2">
    <source>
        <dbReference type="Pfam" id="PF17846"/>
    </source>
</evidence>
<gene>
    <name evidence="3" type="ORF">I7I51_04919</name>
</gene>
<dbReference type="PANTHER" id="PTHR12341">
    <property type="entry name" value="5'-&gt;3' EXORIBONUCLEASE"/>
    <property type="match status" value="1"/>
</dbReference>
<feature type="domain" description="Xrn1 helical" evidence="2">
    <location>
        <begin position="1"/>
        <end position="170"/>
    </location>
</feature>
<dbReference type="VEuPathDB" id="FungiDB:I7I51_04919"/>
<name>A0A8A1M6N2_AJECA</name>
<dbReference type="EMBL" id="CP069110">
    <property type="protein sequence ID" value="QSS60122.1"/>
    <property type="molecule type" value="Genomic_DNA"/>
</dbReference>
<feature type="compositionally biased region" description="Basic residues" evidence="1">
    <location>
        <begin position="377"/>
        <end position="386"/>
    </location>
</feature>
<organism evidence="3 4">
    <name type="scientific">Ajellomyces capsulatus</name>
    <name type="common">Darling's disease fungus</name>
    <name type="synonym">Histoplasma capsulatum</name>
    <dbReference type="NCBI Taxonomy" id="5037"/>
    <lineage>
        <taxon>Eukaryota</taxon>
        <taxon>Fungi</taxon>
        <taxon>Dikarya</taxon>
        <taxon>Ascomycota</taxon>
        <taxon>Pezizomycotina</taxon>
        <taxon>Eurotiomycetes</taxon>
        <taxon>Eurotiomycetidae</taxon>
        <taxon>Onygenales</taxon>
        <taxon>Ajellomycetaceae</taxon>
        <taxon>Histoplasma</taxon>
    </lineage>
</organism>
<proteinExistence type="predicted"/>
<dbReference type="GO" id="GO:0004534">
    <property type="term" value="F:5'-3' RNA exonuclease activity"/>
    <property type="evidence" value="ECO:0007669"/>
    <property type="project" value="TreeGrafter"/>
</dbReference>
<evidence type="ECO:0000313" key="3">
    <source>
        <dbReference type="EMBL" id="QSS60122.1"/>
    </source>
</evidence>
<feature type="compositionally biased region" description="Low complexity" evidence="1">
    <location>
        <begin position="291"/>
        <end position="306"/>
    </location>
</feature>
<evidence type="ECO:0000256" key="1">
    <source>
        <dbReference type="SAM" id="MobiDB-lite"/>
    </source>
</evidence>
<evidence type="ECO:0000313" key="4">
    <source>
        <dbReference type="Proteomes" id="UP000663671"/>
    </source>
</evidence>
<dbReference type="Pfam" id="PF17846">
    <property type="entry name" value="XRN_M"/>
    <property type="match status" value="1"/>
</dbReference>
<feature type="region of interest" description="Disordered" evidence="1">
    <location>
        <begin position="377"/>
        <end position="396"/>
    </location>
</feature>
<dbReference type="Proteomes" id="UP000663671">
    <property type="component" value="Chromosome 4"/>
</dbReference>
<dbReference type="InterPro" id="IPR041412">
    <property type="entry name" value="Xrn1_helical"/>
</dbReference>
<dbReference type="GO" id="GO:0005634">
    <property type="term" value="C:nucleus"/>
    <property type="evidence" value="ECO:0007669"/>
    <property type="project" value="TreeGrafter"/>
</dbReference>
<reference evidence="3" key="1">
    <citation type="submission" date="2021-01" db="EMBL/GenBank/DDBJ databases">
        <title>Chromosome-level genome assembly of a human fungal pathogen reveals clustering of transcriptionally co-regulated genes.</title>
        <authorList>
            <person name="Voorhies M."/>
            <person name="Cohen S."/>
            <person name="Shea T.P."/>
            <person name="Petrus S."/>
            <person name="Munoz J.F."/>
            <person name="Poplawski S."/>
            <person name="Goldman W.E."/>
            <person name="Michael T."/>
            <person name="Cuomo C.A."/>
            <person name="Sil A."/>
            <person name="Beyhan S."/>
        </authorList>
    </citation>
    <scope>NUCLEOTIDE SEQUENCE</scope>
    <source>
        <strain evidence="3">WU24</strain>
    </source>
</reference>
<dbReference type="OrthoDB" id="28245at2759"/>
<dbReference type="GO" id="GO:0003723">
    <property type="term" value="F:RNA binding"/>
    <property type="evidence" value="ECO:0007669"/>
    <property type="project" value="TreeGrafter"/>
</dbReference>
<dbReference type="InterPro" id="IPR027073">
    <property type="entry name" value="5_3_exoribonuclease"/>
</dbReference>
<dbReference type="Gene3D" id="1.25.40.1050">
    <property type="match status" value="1"/>
</dbReference>
<dbReference type="PANTHER" id="PTHR12341:SF41">
    <property type="entry name" value="5'-3' EXORIBONUCLEASE 2"/>
    <property type="match status" value="1"/>
</dbReference>
<sequence length="396" mass="44088">MSDPESEIIDFYPEDFPIDLNGKKFAWQGVALLPFIDEKRLLLAMEKRYPLLSNEELARNTTGREVLFLSDRHPLYENLTANFYSKKQLAPTLKLNMRVSEGLGGKVGRNDAYVPHSSLVPPFDNWDLPTLDEDHSISVIYDMPKSMYTHKSMLLRGVKHNPPVLDKTDIEITRNKAQRSGRSFGGVPFGNGRGRGGRMSYASDRPSNDRPNPFAAHINPAFVPPAIPPSQVSGQPAGWIPPPPGITGSSSGAARFDKPYQDPPYQQQGGRGYSHQSGQRGHYSQSYNQPREYGQGRQYGQSQQYEQRGRGGYEQYSGGRSNSGGGGGGRGRGGGSYRGGGRGGPYHHGQNGYNGHRNDGEMKFILRLKGDGEVRRRYKLPKFKRKPSYEQNKPLQ</sequence>
<dbReference type="GO" id="GO:0000956">
    <property type="term" value="P:nuclear-transcribed mRNA catabolic process"/>
    <property type="evidence" value="ECO:0007669"/>
    <property type="project" value="TreeGrafter"/>
</dbReference>
<feature type="region of interest" description="Disordered" evidence="1">
    <location>
        <begin position="176"/>
        <end position="358"/>
    </location>
</feature>
<feature type="compositionally biased region" description="Gly residues" evidence="1">
    <location>
        <begin position="183"/>
        <end position="194"/>
    </location>
</feature>
<feature type="compositionally biased region" description="Gly residues" evidence="1">
    <location>
        <begin position="321"/>
        <end position="346"/>
    </location>
</feature>
<protein>
    <recommendedName>
        <fullName evidence="2">Xrn1 helical domain-containing protein</fullName>
    </recommendedName>
</protein>
<accession>A0A8A1M6N2</accession>